<keyword evidence="2" id="KW-0472">Membrane</keyword>
<accession>A0A9P8CS28</accession>
<reference evidence="3" key="1">
    <citation type="journal article" date="2021" name="IMA Fungus">
        <title>Genomic characterization of three marine fungi, including Emericellopsis atlantica sp. nov. with signatures of a generalist lifestyle and marine biomass degradation.</title>
        <authorList>
            <person name="Hagestad O.C."/>
            <person name="Hou L."/>
            <person name="Andersen J.H."/>
            <person name="Hansen E.H."/>
            <person name="Altermark B."/>
            <person name="Li C."/>
            <person name="Kuhnert E."/>
            <person name="Cox R.J."/>
            <person name="Crous P.W."/>
            <person name="Spatafora J.W."/>
            <person name="Lail K."/>
            <person name="Amirebrahimi M."/>
            <person name="Lipzen A."/>
            <person name="Pangilinan J."/>
            <person name="Andreopoulos W."/>
            <person name="Hayes R.D."/>
            <person name="Ng V."/>
            <person name="Grigoriev I.V."/>
            <person name="Jackson S.A."/>
            <person name="Sutton T.D.S."/>
            <person name="Dobson A.D.W."/>
            <person name="Rama T."/>
        </authorList>
    </citation>
    <scope>NUCLEOTIDE SEQUENCE</scope>
    <source>
        <strain evidence="3">TS7</strain>
    </source>
</reference>
<evidence type="ECO:0000256" key="1">
    <source>
        <dbReference type="SAM" id="MobiDB-lite"/>
    </source>
</evidence>
<feature type="region of interest" description="Disordered" evidence="1">
    <location>
        <begin position="366"/>
        <end position="403"/>
    </location>
</feature>
<dbReference type="AlphaFoldDB" id="A0A9P8CS28"/>
<evidence type="ECO:0000313" key="3">
    <source>
        <dbReference type="EMBL" id="KAG9255331.1"/>
    </source>
</evidence>
<feature type="compositionally biased region" description="Basic and acidic residues" evidence="1">
    <location>
        <begin position="393"/>
        <end position="403"/>
    </location>
</feature>
<dbReference type="GeneID" id="70294208"/>
<feature type="compositionally biased region" description="Polar residues" evidence="1">
    <location>
        <begin position="369"/>
        <end position="379"/>
    </location>
</feature>
<dbReference type="RefSeq" id="XP_046119255.1">
    <property type="nucleotide sequence ID" value="XM_046263305.1"/>
</dbReference>
<evidence type="ECO:0008006" key="5">
    <source>
        <dbReference type="Google" id="ProtNLM"/>
    </source>
</evidence>
<feature type="transmembrane region" description="Helical" evidence="2">
    <location>
        <begin position="128"/>
        <end position="148"/>
    </location>
</feature>
<organism evidence="3 4">
    <name type="scientific">Emericellopsis atlantica</name>
    <dbReference type="NCBI Taxonomy" id="2614577"/>
    <lineage>
        <taxon>Eukaryota</taxon>
        <taxon>Fungi</taxon>
        <taxon>Dikarya</taxon>
        <taxon>Ascomycota</taxon>
        <taxon>Pezizomycotina</taxon>
        <taxon>Sordariomycetes</taxon>
        <taxon>Hypocreomycetidae</taxon>
        <taxon>Hypocreales</taxon>
        <taxon>Bionectriaceae</taxon>
        <taxon>Emericellopsis</taxon>
    </lineage>
</organism>
<feature type="transmembrane region" description="Helical" evidence="2">
    <location>
        <begin position="96"/>
        <end position="116"/>
    </location>
</feature>
<name>A0A9P8CS28_9HYPO</name>
<keyword evidence="2" id="KW-0812">Transmembrane</keyword>
<dbReference type="OrthoDB" id="5342507at2759"/>
<gene>
    <name evidence="3" type="ORF">F5Z01DRAFT_652831</name>
</gene>
<protein>
    <recommendedName>
        <fullName evidence="5">MARVEL domain-containing protein</fullName>
    </recommendedName>
</protein>
<feature type="transmembrane region" description="Helical" evidence="2">
    <location>
        <begin position="59"/>
        <end position="84"/>
    </location>
</feature>
<dbReference type="Proteomes" id="UP000887229">
    <property type="component" value="Unassembled WGS sequence"/>
</dbReference>
<evidence type="ECO:0000256" key="2">
    <source>
        <dbReference type="SAM" id="Phobius"/>
    </source>
</evidence>
<evidence type="ECO:0000313" key="4">
    <source>
        <dbReference type="Proteomes" id="UP000887229"/>
    </source>
</evidence>
<sequence length="403" mass="44372">MRSISEISYYSYKSCILYASPLVWCHSIFSPSIGCGINISSYFLSCPRTATMGFKLLQWLVYTPLLLTSIITFSINTYLLAILASHSLSLPDSIPAVEGISGASILYTFVTLVLLSRLVSVPKCAAQMILNFAFAICWIYVSVTYRAGASGCSGDNVNAGVLGKGKEGDKVDGGSGGSVVLPDYGTGCRLQSAVLAVGIISIFLSLGAIAVELFLARQIYREKHRLLPVDPESTIEHEPKDETGTVTSTAPKGFFARLFSKRRALPAQKMEQDNMLPEHTTPGELVTNPRTDSFARSEHMSQVGVAHGAPEPQRYELYSGQPQQQAYAGYQGYSHQQRYDGVDNVDDQVSPQSPQRYNLQETYGDFDFPTQTYETSNPYTGHRTGGYQPAPDYRYEDGIYERR</sequence>
<dbReference type="EMBL" id="MU251251">
    <property type="protein sequence ID" value="KAG9255331.1"/>
    <property type="molecule type" value="Genomic_DNA"/>
</dbReference>
<comment type="caution">
    <text evidence="3">The sequence shown here is derived from an EMBL/GenBank/DDBJ whole genome shotgun (WGS) entry which is preliminary data.</text>
</comment>
<keyword evidence="2" id="KW-1133">Transmembrane helix</keyword>
<keyword evidence="4" id="KW-1185">Reference proteome</keyword>
<proteinExistence type="predicted"/>
<feature type="transmembrane region" description="Helical" evidence="2">
    <location>
        <begin position="193"/>
        <end position="215"/>
    </location>
</feature>